<comment type="caution">
    <text evidence="2">The sequence shown here is derived from an EMBL/GenBank/DDBJ whole genome shotgun (WGS) entry which is preliminary data.</text>
</comment>
<dbReference type="EMBL" id="NIRR01000095">
    <property type="protein sequence ID" value="OWP61319.1"/>
    <property type="molecule type" value="Genomic_DNA"/>
</dbReference>
<proteinExistence type="predicted"/>
<name>A0A246FI71_9BACT</name>
<sequence length="201" mass="21824">MFANPFLPIITAFYQLSAMKQLIVIVAVVLATASCKKKETVPLPSGKNTFSCQIAGKAFTPHLDPILLTSRQPLRAYRTGTQGGFVLQAQDALNVLEIYLAATQGSGTYPVGYVRGPIPYAPNPDSYAGYTQYRGPQSGDDPYNPPAPTRYYTDGSNTGTVTFTRLDTVARIAGGTFEYTAREMTTGQTVRIKNGTFDVKF</sequence>
<evidence type="ECO:0000313" key="3">
    <source>
        <dbReference type="Proteomes" id="UP000197277"/>
    </source>
</evidence>
<keyword evidence="3" id="KW-1185">Reference proteome</keyword>
<protein>
    <submittedName>
        <fullName evidence="2">Uncharacterized protein</fullName>
    </submittedName>
</protein>
<reference evidence="2 3" key="1">
    <citation type="submission" date="2017-06" db="EMBL/GenBank/DDBJ databases">
        <title>Hymenobacter amundsenii sp. nov. isolated from regoliths in Antarctica.</title>
        <authorList>
            <person name="Sedlacek I."/>
            <person name="Kralova S."/>
            <person name="Pantucek R."/>
            <person name="Svec P."/>
            <person name="Holochova P."/>
            <person name="Stankova E."/>
            <person name="Vrbovska V."/>
            <person name="Busse H.-J."/>
        </authorList>
    </citation>
    <scope>NUCLEOTIDE SEQUENCE [LARGE SCALE GENOMIC DNA]</scope>
    <source>
        <strain evidence="2 3">CCM 8682</strain>
    </source>
</reference>
<dbReference type="AlphaFoldDB" id="A0A246FI71"/>
<evidence type="ECO:0000256" key="1">
    <source>
        <dbReference type="SAM" id="MobiDB-lite"/>
    </source>
</evidence>
<gene>
    <name evidence="2" type="ORF">CDA63_20065</name>
</gene>
<feature type="region of interest" description="Disordered" evidence="1">
    <location>
        <begin position="125"/>
        <end position="156"/>
    </location>
</feature>
<accession>A0A246FI71</accession>
<evidence type="ECO:0000313" key="2">
    <source>
        <dbReference type="EMBL" id="OWP61319.1"/>
    </source>
</evidence>
<dbReference type="Proteomes" id="UP000197277">
    <property type="component" value="Unassembled WGS sequence"/>
</dbReference>
<organism evidence="2 3">
    <name type="scientific">Hymenobacter amundsenii</name>
    <dbReference type="NCBI Taxonomy" id="2006685"/>
    <lineage>
        <taxon>Bacteria</taxon>
        <taxon>Pseudomonadati</taxon>
        <taxon>Bacteroidota</taxon>
        <taxon>Cytophagia</taxon>
        <taxon>Cytophagales</taxon>
        <taxon>Hymenobacteraceae</taxon>
        <taxon>Hymenobacter</taxon>
    </lineage>
</organism>